<dbReference type="GO" id="GO:0016020">
    <property type="term" value="C:membrane"/>
    <property type="evidence" value="ECO:0007669"/>
    <property type="project" value="UniProtKB-SubCell"/>
</dbReference>
<dbReference type="Proteomes" id="UP001378592">
    <property type="component" value="Unassembled WGS sequence"/>
</dbReference>
<name>A0AAN9V3N7_9ORTH</name>
<gene>
    <name evidence="8" type="ORF">R5R35_007150</name>
</gene>
<keyword evidence="5" id="KW-0807">Transducer</keyword>
<accession>A0AAN9V3N7</accession>
<keyword evidence="6" id="KW-0472">Membrane</keyword>
<evidence type="ECO:0000256" key="6">
    <source>
        <dbReference type="SAM" id="Phobius"/>
    </source>
</evidence>
<keyword evidence="6" id="KW-1133">Transmembrane helix</keyword>
<dbReference type="PANTHER" id="PTHR46953">
    <property type="entry name" value="G-PROTEIN COUPLED RECEPTOR MTH-LIKE 1-RELATED"/>
    <property type="match status" value="1"/>
</dbReference>
<dbReference type="InterPro" id="IPR052808">
    <property type="entry name" value="GPCR_Mth-like"/>
</dbReference>
<dbReference type="PANTHER" id="PTHR46953:SF1">
    <property type="entry name" value="G-PROTEIN COUPLED RECEPTOR MTH-LIKE 1-RELATED"/>
    <property type="match status" value="1"/>
</dbReference>
<comment type="subcellular location">
    <subcellularLocation>
        <location evidence="1">Membrane</location>
        <topology evidence="1">Multi-pass membrane protein</topology>
    </subcellularLocation>
</comment>
<evidence type="ECO:0000256" key="3">
    <source>
        <dbReference type="ARBA" id="ARBA00023040"/>
    </source>
</evidence>
<feature type="chain" id="PRO_5043013516" evidence="7">
    <location>
        <begin position="25"/>
        <end position="272"/>
    </location>
</feature>
<dbReference type="AlphaFoldDB" id="A0AAN9V3N7"/>
<dbReference type="Gene3D" id="1.20.1070.10">
    <property type="entry name" value="Rhodopsin 7-helix transmembrane proteins"/>
    <property type="match status" value="1"/>
</dbReference>
<dbReference type="EMBL" id="JAZDUA010000565">
    <property type="protein sequence ID" value="KAK7791059.1"/>
    <property type="molecule type" value="Genomic_DNA"/>
</dbReference>
<evidence type="ECO:0000313" key="8">
    <source>
        <dbReference type="EMBL" id="KAK7791059.1"/>
    </source>
</evidence>
<sequence length="272" mass="28077">MAAVLRLLLLLLLLLGWLRGGGEAAVVARCADPDHTHFHRPCACGPEGSACVHKCCGLDEAMDASNKSCVPSDGPDLAGALLANLPGNFSVMAGAGLACPCGGYRLGDDDDAQLLPSGGFFIRDGDVTAVTHSFCVDALLHGERGAGAAELLALVCFAACDEERAPPPRAARVMDLVKYWGMLLSAPFLLATLLVYAAVPRLRNLHGKALMCHVSAMLVAYVLLAALGIAHVASGSVCVATGNALRLHTLLPAGVVVKNAITGLPLTQLSHT</sequence>
<evidence type="ECO:0000256" key="4">
    <source>
        <dbReference type="ARBA" id="ARBA00023170"/>
    </source>
</evidence>
<dbReference type="SUPFAM" id="SSF63877">
    <property type="entry name" value="Methuselah ectodomain"/>
    <property type="match status" value="1"/>
</dbReference>
<keyword evidence="6" id="KW-0812">Transmembrane</keyword>
<evidence type="ECO:0000313" key="9">
    <source>
        <dbReference type="Proteomes" id="UP001378592"/>
    </source>
</evidence>
<keyword evidence="4" id="KW-0675">Receptor</keyword>
<comment type="caution">
    <text evidence="8">The sequence shown here is derived from an EMBL/GenBank/DDBJ whole genome shotgun (WGS) entry which is preliminary data.</text>
</comment>
<evidence type="ECO:0000256" key="1">
    <source>
        <dbReference type="ARBA" id="ARBA00004141"/>
    </source>
</evidence>
<protein>
    <submittedName>
        <fullName evidence="8">Uncharacterized protein</fullName>
    </submittedName>
</protein>
<keyword evidence="7" id="KW-0732">Signal</keyword>
<feature type="signal peptide" evidence="7">
    <location>
        <begin position="1"/>
        <end position="24"/>
    </location>
</feature>
<feature type="transmembrane region" description="Helical" evidence="6">
    <location>
        <begin position="179"/>
        <end position="199"/>
    </location>
</feature>
<keyword evidence="9" id="KW-1185">Reference proteome</keyword>
<reference evidence="8 9" key="1">
    <citation type="submission" date="2024-03" db="EMBL/GenBank/DDBJ databases">
        <title>The genome assembly and annotation of the cricket Gryllus longicercus Weissman &amp; Gray.</title>
        <authorList>
            <person name="Szrajer S."/>
            <person name="Gray D."/>
            <person name="Ylla G."/>
        </authorList>
    </citation>
    <scope>NUCLEOTIDE SEQUENCE [LARGE SCALE GENOMIC DNA]</scope>
    <source>
        <strain evidence="8">DAG 2021-001</strain>
        <tissue evidence="8">Whole body minus gut</tissue>
    </source>
</reference>
<evidence type="ECO:0000256" key="5">
    <source>
        <dbReference type="ARBA" id="ARBA00023224"/>
    </source>
</evidence>
<dbReference type="InterPro" id="IPR036272">
    <property type="entry name" value="Methuselah_N_sf"/>
</dbReference>
<comment type="similarity">
    <text evidence="2">Belongs to the G-protein coupled receptor 2 family. Mth subfamily.</text>
</comment>
<evidence type="ECO:0000256" key="2">
    <source>
        <dbReference type="ARBA" id="ARBA00008979"/>
    </source>
</evidence>
<proteinExistence type="inferred from homology"/>
<keyword evidence="3" id="KW-0297">G-protein coupled receptor</keyword>
<feature type="transmembrane region" description="Helical" evidence="6">
    <location>
        <begin position="211"/>
        <end position="233"/>
    </location>
</feature>
<dbReference type="GO" id="GO:0004930">
    <property type="term" value="F:G protein-coupled receptor activity"/>
    <property type="evidence" value="ECO:0007669"/>
    <property type="project" value="UniProtKB-KW"/>
</dbReference>
<organism evidence="8 9">
    <name type="scientific">Gryllus longicercus</name>
    <dbReference type="NCBI Taxonomy" id="2509291"/>
    <lineage>
        <taxon>Eukaryota</taxon>
        <taxon>Metazoa</taxon>
        <taxon>Ecdysozoa</taxon>
        <taxon>Arthropoda</taxon>
        <taxon>Hexapoda</taxon>
        <taxon>Insecta</taxon>
        <taxon>Pterygota</taxon>
        <taxon>Neoptera</taxon>
        <taxon>Polyneoptera</taxon>
        <taxon>Orthoptera</taxon>
        <taxon>Ensifera</taxon>
        <taxon>Gryllidea</taxon>
        <taxon>Grylloidea</taxon>
        <taxon>Gryllidae</taxon>
        <taxon>Gryllinae</taxon>
        <taxon>Gryllus</taxon>
    </lineage>
</organism>
<evidence type="ECO:0000256" key="7">
    <source>
        <dbReference type="SAM" id="SignalP"/>
    </source>
</evidence>